<keyword evidence="2" id="KW-1185">Reference proteome</keyword>
<organism evidence="1 2">
    <name type="scientific">Aquimarina intermedia</name>
    <dbReference type="NCBI Taxonomy" id="350814"/>
    <lineage>
        <taxon>Bacteria</taxon>
        <taxon>Pseudomonadati</taxon>
        <taxon>Bacteroidota</taxon>
        <taxon>Flavobacteriia</taxon>
        <taxon>Flavobacteriales</taxon>
        <taxon>Flavobacteriaceae</taxon>
        <taxon>Aquimarina</taxon>
    </lineage>
</organism>
<evidence type="ECO:0000313" key="2">
    <source>
        <dbReference type="Proteomes" id="UP000324376"/>
    </source>
</evidence>
<dbReference type="Proteomes" id="UP000324376">
    <property type="component" value="Unassembled WGS sequence"/>
</dbReference>
<evidence type="ECO:0000313" key="1">
    <source>
        <dbReference type="EMBL" id="TYP74397.1"/>
    </source>
</evidence>
<comment type="caution">
    <text evidence="1">The sequence shown here is derived from an EMBL/GenBank/DDBJ whole genome shotgun (WGS) entry which is preliminary data.</text>
</comment>
<name>A0A5S5C510_9FLAO</name>
<proteinExistence type="predicted"/>
<reference evidence="1 2" key="1">
    <citation type="submission" date="2019-07" db="EMBL/GenBank/DDBJ databases">
        <title>Genomic Encyclopedia of Archaeal and Bacterial Type Strains, Phase II (KMG-II): from individual species to whole genera.</title>
        <authorList>
            <person name="Goeker M."/>
        </authorList>
    </citation>
    <scope>NUCLEOTIDE SEQUENCE [LARGE SCALE GENOMIC DNA]</scope>
    <source>
        <strain evidence="1 2">DSM 17527</strain>
    </source>
</reference>
<dbReference type="EMBL" id="VNHU01000004">
    <property type="protein sequence ID" value="TYP74397.1"/>
    <property type="molecule type" value="Genomic_DNA"/>
</dbReference>
<gene>
    <name evidence="1" type="ORF">BD809_104217</name>
</gene>
<protein>
    <submittedName>
        <fullName evidence="1">Uncharacterized protein</fullName>
    </submittedName>
</protein>
<dbReference type="RefSeq" id="WP_170251827.1">
    <property type="nucleotide sequence ID" value="NZ_VNHU01000004.1"/>
</dbReference>
<dbReference type="AlphaFoldDB" id="A0A5S5C510"/>
<accession>A0A5S5C510</accession>
<sequence length="51" mass="5412">MKTLLNIGKVLSKSEQQFINGGGYQSCTCDPCDVTCTSSGICPVCPDEDQP</sequence>